<dbReference type="AlphaFoldDB" id="A0AB33H992"/>
<dbReference type="InterPro" id="IPR051220">
    <property type="entry name" value="TFA_Chaperone"/>
</dbReference>
<proteinExistence type="predicted"/>
<dbReference type="PANTHER" id="PTHR34413">
    <property type="entry name" value="PROPHAGE TAIL FIBER ASSEMBLY PROTEIN HOMOLOG TFAE-RELATED-RELATED"/>
    <property type="match status" value="1"/>
</dbReference>
<dbReference type="Proteomes" id="UP000263627">
    <property type="component" value="Chromosome"/>
</dbReference>
<dbReference type="EMBL" id="CP032184">
    <property type="protein sequence ID" value="AXZ48025.1"/>
    <property type="molecule type" value="Genomic_DNA"/>
</dbReference>
<evidence type="ECO:0000313" key="1">
    <source>
        <dbReference type="EMBL" id="AXZ48025.1"/>
    </source>
</evidence>
<reference evidence="1 2" key="1">
    <citation type="submission" date="2018-09" db="EMBL/GenBank/DDBJ databases">
        <title>Whole genome sequencing of Citrobacter freundii AR_0116.</title>
        <authorList>
            <person name="Conlan S."/>
            <person name="Thomas P.J."/>
            <person name="Mullikin J."/>
            <person name="Frank K.M."/>
            <person name="Segre J.A."/>
        </authorList>
    </citation>
    <scope>NUCLEOTIDE SEQUENCE [LARGE SCALE GENOMIC DNA]</scope>
    <source>
        <strain evidence="1 2">AR_0116</strain>
    </source>
</reference>
<organism evidence="1 2">
    <name type="scientific">Citrobacter freundii</name>
    <dbReference type="NCBI Taxonomy" id="546"/>
    <lineage>
        <taxon>Bacteria</taxon>
        <taxon>Pseudomonadati</taxon>
        <taxon>Pseudomonadota</taxon>
        <taxon>Gammaproteobacteria</taxon>
        <taxon>Enterobacterales</taxon>
        <taxon>Enterobacteriaceae</taxon>
        <taxon>Citrobacter</taxon>
        <taxon>Citrobacter freundii complex</taxon>
    </lineage>
</organism>
<sequence length="197" mass="21718">MKPVFGEDGLATKPGEIRCFYYDALTREYTGWSDEYINVGVSMPGHSTDKDPGDEVSGEVAVFTDGAWRQEEDHRGETVYSTDSGLPSIVDYIGPVQDGYTSAAPSTPYDKWNGKKWVTDTDAQHVAAVAAAENERQHLLKHADAVMLDWRAELMLGEISNANRAKLSAWLAYKNEVKSADVTTAPEHVNWPVPPEA</sequence>
<accession>A0AB33H992</accession>
<dbReference type="Pfam" id="PF02413">
    <property type="entry name" value="Caudo_TAP"/>
    <property type="match status" value="1"/>
</dbReference>
<evidence type="ECO:0000313" key="2">
    <source>
        <dbReference type="Proteomes" id="UP000263627"/>
    </source>
</evidence>
<gene>
    <name evidence="1" type="ORF">AM363_14380</name>
</gene>
<dbReference type="PANTHER" id="PTHR34413:SF2">
    <property type="entry name" value="PROPHAGE TAIL FIBER ASSEMBLY PROTEIN HOMOLOG TFAE-RELATED"/>
    <property type="match status" value="1"/>
</dbReference>
<dbReference type="RefSeq" id="WP_119174192.1">
    <property type="nucleotide sequence ID" value="NZ_CP032184.1"/>
</dbReference>
<protein>
    <submittedName>
        <fullName evidence="1">Tail fiber assembly protein</fullName>
    </submittedName>
</protein>
<name>A0AB33H992_CITFR</name>
<dbReference type="InterPro" id="IPR003458">
    <property type="entry name" value="Phage_T4_Gp38_tail_assem"/>
</dbReference>